<evidence type="ECO:0000259" key="5">
    <source>
        <dbReference type="Pfam" id="PF13313"/>
    </source>
</evidence>
<dbReference type="Gene3D" id="2.60.40.650">
    <property type="match status" value="1"/>
</dbReference>
<feature type="domain" description="N,N-dimethylformamidase beta subunit-like C-terminal" evidence="6">
    <location>
        <begin position="122"/>
        <end position="520"/>
    </location>
</feature>
<feature type="compositionally biased region" description="Polar residues" evidence="2">
    <location>
        <begin position="1115"/>
        <end position="1130"/>
    </location>
</feature>
<keyword evidence="3" id="KW-0472">Membrane</keyword>
<feature type="transmembrane region" description="Helical" evidence="3">
    <location>
        <begin position="37"/>
        <end position="56"/>
    </location>
</feature>
<dbReference type="Gene3D" id="2.60.40.1220">
    <property type="match status" value="1"/>
</dbReference>
<keyword evidence="3" id="KW-0812">Transmembrane</keyword>
<evidence type="ECO:0008006" key="9">
    <source>
        <dbReference type="Google" id="ProtNLM"/>
    </source>
</evidence>
<keyword evidence="3" id="KW-1133">Transmembrane helix</keyword>
<feature type="region of interest" description="Disordered" evidence="2">
    <location>
        <begin position="1079"/>
        <end position="1130"/>
    </location>
</feature>
<accession>A0A840W8P4</accession>
<dbReference type="SUPFAM" id="SSF81296">
    <property type="entry name" value="E set domains"/>
    <property type="match status" value="1"/>
</dbReference>
<keyword evidence="8" id="KW-1185">Reference proteome</keyword>
<dbReference type="Pfam" id="PF17957">
    <property type="entry name" value="Big_7"/>
    <property type="match status" value="1"/>
</dbReference>
<evidence type="ECO:0000259" key="6">
    <source>
        <dbReference type="Pfam" id="PF20254"/>
    </source>
</evidence>
<feature type="compositionally biased region" description="Pro residues" evidence="2">
    <location>
        <begin position="1083"/>
        <end position="1110"/>
    </location>
</feature>
<protein>
    <recommendedName>
        <fullName evidence="9">DUF4082 domain-containing protein</fullName>
    </recommendedName>
</protein>
<dbReference type="InterPro" id="IPR025141">
    <property type="entry name" value="DUF4082"/>
</dbReference>
<reference evidence="7 8" key="1">
    <citation type="submission" date="2020-08" db="EMBL/GenBank/DDBJ databases">
        <title>Sequencing the genomes of 1000 actinobacteria strains.</title>
        <authorList>
            <person name="Klenk H.-P."/>
        </authorList>
    </citation>
    <scope>NUCLEOTIDE SEQUENCE [LARGE SCALE GENOMIC DNA]</scope>
    <source>
        <strain evidence="7 8">DSM 103125</strain>
    </source>
</reference>
<keyword evidence="1" id="KW-0732">Signal</keyword>
<dbReference type="EMBL" id="JACHDP010000001">
    <property type="protein sequence ID" value="MBB5480509.1"/>
    <property type="molecule type" value="Genomic_DNA"/>
</dbReference>
<dbReference type="InterPro" id="IPR014755">
    <property type="entry name" value="Cu-Rt/internalin_Ig-like"/>
</dbReference>
<dbReference type="InterPro" id="IPR046540">
    <property type="entry name" value="DMFA2_C"/>
</dbReference>
<name>A0A840W8P4_9ACTN</name>
<feature type="domain" description="DUF4082" evidence="5">
    <location>
        <begin position="1119"/>
        <end position="1257"/>
    </location>
</feature>
<comment type="caution">
    <text evidence="7">The sequence shown here is derived from an EMBL/GenBank/DDBJ whole genome shotgun (WGS) entry which is preliminary data.</text>
</comment>
<dbReference type="RefSeq" id="WP_184184613.1">
    <property type="nucleotide sequence ID" value="NZ_BMNF01000005.1"/>
</dbReference>
<dbReference type="AlphaFoldDB" id="A0A840W8P4"/>
<sequence>MAMTTQPLIRTALPGTLPRNGGWATTGGVHRRMRPGLAILVAISVILAGAIAGTIAGPTPAAAATCDPNPVVCENAQSGQPASEWDIDGFGDWTIQGFATDISVNRGQRIDFKIDTAATAYTIEIYRLGWYGGAGARRITPVTPSATLPQHQPDDCITNNDTQMFDCGNWQVSASWQVPATAVSGVYIARLKRTDVDTGSASHITFVVRDDSSTSSLFFKTSDATWHAYNTYGGGNFYEALQNGRAFEVSYNRPFSTRGSSNGRDFLFSNEYPMIRFLERNGYDVSYTTDIDTDRRGSLIRNHDVFLSVGHDEYWSGPERTNVEAARDAGVNLAFFSGNEVYWRTRLAPSVDGTNTPHRTLVCYKETWANADIDPTNEWTGTWRDPRFIQPGNGAGQPENALTGTAYMSNNTDLALQVPEYQGKFRLWRHTGLASTAPGQTATLAPHTIGYESDEDVDNGFRPAGLIRLSTTTGSTPEYLRDFGNTVTPGTTTHHLTMYRAPSGALVFGAGTVQWAWGLDSVHDGTTSPADSRMQQATVNLFADMGVQPATLMPGLQATSASTDTLAPTTTITAPANGSTVTNGSLVTVRGTAADLGGGRVAGVEVSTDGGATWHAADGTTSWSYSFHSGGAGTQVVRVRAIDDSVNMPSTPSTVTLKLAGPSTLFGSRVPDNPAVNDSSPVELGVRFSSQDDGYVTGVRFYKGAANTGTHTGSLWTGTGTRLATGTFVGETSAGWQTLAFASPVPITHGTEYVVSYTAPNGGYAADPLAFSGRDVNSAPLIAPRSTPSRGNGVFAYGSGFPTLTYNDVNYWVDVTFIDSAAGPPSPVATTPSANATTVPITVRPSVIFSKPLNPTSIQFALKNQANVSVAGTVGYDDATKTVTFTPSASLATATTYTATVTVADNQGNPGDEPTVWSFTTDAYAAIYTMFPLNATPQSAADSDPSAVELGVKFVPSTDGRIVGVRFYQGTGNNGTHTGSLWTASGTLLARATFSGESGSGWQSVRFDSPITVTAGTTYVASYFAPNGHYASTSNFFSTLWTNGPLSAPPTTANGVYNYGRHAFPQNSYQSSNYWVDPLFVPDAPPDPGPTPTPTPTPTSSPSPTPPQGPPVSLFSDTDTPQHPNWNDSNSIEVGARFTADVSGSVTAVRFFKGPDNNGLHTGTLWTSNGDLLATASFTNETGSGWQVATFSQPVNITAGTTYVVSYWTSVGQYAVNLNALAGQGIDRGPLHIPAGGASFRYGGGFPDSAVSHNFWVDVVFRPNT</sequence>
<feature type="domain" description="DUF4082" evidence="5">
    <location>
        <begin position="935"/>
        <end position="1076"/>
    </location>
</feature>
<dbReference type="Proteomes" id="UP000586947">
    <property type="component" value="Unassembled WGS sequence"/>
</dbReference>
<evidence type="ECO:0000313" key="8">
    <source>
        <dbReference type="Proteomes" id="UP000586947"/>
    </source>
</evidence>
<feature type="domain" description="DUF4082" evidence="5">
    <location>
        <begin position="669"/>
        <end position="813"/>
    </location>
</feature>
<feature type="domain" description="SbsA Ig-like" evidence="4">
    <location>
        <begin position="824"/>
        <end position="921"/>
    </location>
</feature>
<proteinExistence type="predicted"/>
<dbReference type="InterPro" id="IPR014756">
    <property type="entry name" value="Ig_E-set"/>
</dbReference>
<evidence type="ECO:0000313" key="7">
    <source>
        <dbReference type="EMBL" id="MBB5480509.1"/>
    </source>
</evidence>
<dbReference type="Pfam" id="PF13313">
    <property type="entry name" value="DUF4082"/>
    <property type="match status" value="3"/>
</dbReference>
<evidence type="ECO:0000256" key="2">
    <source>
        <dbReference type="SAM" id="MobiDB-lite"/>
    </source>
</evidence>
<gene>
    <name evidence="7" type="ORF">HNR20_005014</name>
</gene>
<evidence type="ECO:0000256" key="1">
    <source>
        <dbReference type="ARBA" id="ARBA00022729"/>
    </source>
</evidence>
<dbReference type="Pfam" id="PF20254">
    <property type="entry name" value="DMFA2_C"/>
    <property type="match status" value="1"/>
</dbReference>
<dbReference type="Pfam" id="PF13205">
    <property type="entry name" value="Big_5"/>
    <property type="match status" value="1"/>
</dbReference>
<organism evidence="7 8">
    <name type="scientific">Micromonospora parathelypteridis</name>
    <dbReference type="NCBI Taxonomy" id="1839617"/>
    <lineage>
        <taxon>Bacteria</taxon>
        <taxon>Bacillati</taxon>
        <taxon>Actinomycetota</taxon>
        <taxon>Actinomycetes</taxon>
        <taxon>Micromonosporales</taxon>
        <taxon>Micromonosporaceae</taxon>
        <taxon>Micromonospora</taxon>
    </lineage>
</organism>
<evidence type="ECO:0000256" key="3">
    <source>
        <dbReference type="SAM" id="Phobius"/>
    </source>
</evidence>
<evidence type="ECO:0000259" key="4">
    <source>
        <dbReference type="Pfam" id="PF13205"/>
    </source>
</evidence>
<dbReference type="InterPro" id="IPR032812">
    <property type="entry name" value="SbsA_Ig"/>
</dbReference>